<accession>A0A918CS83</accession>
<sequence>MMTSIATPAIGTGAGTLALSTVSALVTGVLATYTLLHHKQVFAWMRKIRGRDEANAELDKPAEWLADLYKAQCRLAQKPCRADDFEDISQTGNMIKGIADHMGALRPELTEVVERVGAYVATALPEPGPAVRVTVPEHRAQLVRAMRQEAARGELARAVIAAEQKIAAQKHG</sequence>
<keyword evidence="2" id="KW-1185">Reference proteome</keyword>
<dbReference type="Proteomes" id="UP000653411">
    <property type="component" value="Unassembled WGS sequence"/>
</dbReference>
<evidence type="ECO:0000313" key="1">
    <source>
        <dbReference type="EMBL" id="GGN16100.1"/>
    </source>
</evidence>
<reference evidence="1" key="2">
    <citation type="submission" date="2020-09" db="EMBL/GenBank/DDBJ databases">
        <authorList>
            <person name="Sun Q."/>
            <person name="Zhou Y."/>
        </authorList>
    </citation>
    <scope>NUCLEOTIDE SEQUENCE</scope>
    <source>
        <strain evidence="1">CGMCC 4.7110</strain>
    </source>
</reference>
<dbReference type="RefSeq" id="WP_189264501.1">
    <property type="nucleotide sequence ID" value="NZ_BMML01000009.1"/>
</dbReference>
<evidence type="ECO:0000313" key="2">
    <source>
        <dbReference type="Proteomes" id="UP000653411"/>
    </source>
</evidence>
<protein>
    <submittedName>
        <fullName evidence="1">Uncharacterized protein</fullName>
    </submittedName>
</protein>
<dbReference type="EMBL" id="BMML01000009">
    <property type="protein sequence ID" value="GGN16100.1"/>
    <property type="molecule type" value="Genomic_DNA"/>
</dbReference>
<proteinExistence type="predicted"/>
<gene>
    <name evidence="1" type="ORF">GCM10011578_044360</name>
</gene>
<name>A0A918CS83_9ACTN</name>
<dbReference type="AlphaFoldDB" id="A0A918CS83"/>
<organism evidence="1 2">
    <name type="scientific">Streptomyces fuscichromogenes</name>
    <dbReference type="NCBI Taxonomy" id="1324013"/>
    <lineage>
        <taxon>Bacteria</taxon>
        <taxon>Bacillati</taxon>
        <taxon>Actinomycetota</taxon>
        <taxon>Actinomycetes</taxon>
        <taxon>Kitasatosporales</taxon>
        <taxon>Streptomycetaceae</taxon>
        <taxon>Streptomyces</taxon>
    </lineage>
</organism>
<reference evidence="1" key="1">
    <citation type="journal article" date="2014" name="Int. J. Syst. Evol. Microbiol.">
        <title>Complete genome sequence of Corynebacterium casei LMG S-19264T (=DSM 44701T), isolated from a smear-ripened cheese.</title>
        <authorList>
            <consortium name="US DOE Joint Genome Institute (JGI-PGF)"/>
            <person name="Walter F."/>
            <person name="Albersmeier A."/>
            <person name="Kalinowski J."/>
            <person name="Ruckert C."/>
        </authorList>
    </citation>
    <scope>NUCLEOTIDE SEQUENCE</scope>
    <source>
        <strain evidence="1">CGMCC 4.7110</strain>
    </source>
</reference>
<comment type="caution">
    <text evidence="1">The sequence shown here is derived from an EMBL/GenBank/DDBJ whole genome shotgun (WGS) entry which is preliminary data.</text>
</comment>